<dbReference type="EMBL" id="LUKD01000001">
    <property type="protein sequence ID" value="KYG69702.1"/>
    <property type="molecule type" value="Genomic_DNA"/>
</dbReference>
<reference evidence="3 4" key="1">
    <citation type="submission" date="2016-03" db="EMBL/GenBank/DDBJ databases">
        <authorList>
            <person name="Ploux O."/>
        </authorList>
    </citation>
    <scope>NUCLEOTIDE SEQUENCE [LARGE SCALE GENOMIC DNA]</scope>
    <source>
        <strain evidence="3 4">EC13</strain>
    </source>
</reference>
<evidence type="ECO:0000256" key="2">
    <source>
        <dbReference type="SAM" id="SignalP"/>
    </source>
</evidence>
<dbReference type="AlphaFoldDB" id="A0A162H545"/>
<sequence>MLHKHTVITAALLASLSLTACGKKKDVLAPPTEQQTTQKTGSDSETSNTNGQGELPDPSNPNDTLPPLPEPIPDTKVNPPKANPPKANPPKTTTPPSTGGGAPSKPSTPVPPPPTTEIPKQTPPVVDTLPVPAPGTNRLPSDYRSNDASNATNDALSKRMTGAVTEDGLVYTSSSTDDLLTYLRARNEKVGAESRRANLAAAASILSAKMSVDGLSGDAVVTLKVQEGRDVKVYNVAGASVNGGYASPVKSVRAGNGEKSTGARALSGTLKCLDLDGGCETTFVRLQIGTSPNTAIINLVFRNSPADLYFHLPAQGAHSDNPEFLLIQEFALSTIQRLNVENKVKTSKISSWEVVNGRSGFNVSLKGVNQELLAFAGPLLAPEAGTGVNINLSRIAKDQEDTLDLISLNNTKLNYANYIGEARLIANNGLGQVRIALKMRKRGAYAQDQLAITFMRRIKPLVDLTDDNLK</sequence>
<feature type="region of interest" description="Disordered" evidence="1">
    <location>
        <begin position="26"/>
        <end position="151"/>
    </location>
</feature>
<evidence type="ECO:0000313" key="3">
    <source>
        <dbReference type="EMBL" id="KYG69702.1"/>
    </source>
</evidence>
<proteinExistence type="predicted"/>
<feature type="compositionally biased region" description="Pro residues" evidence="1">
    <location>
        <begin position="106"/>
        <end position="116"/>
    </location>
</feature>
<evidence type="ECO:0000313" key="4">
    <source>
        <dbReference type="Proteomes" id="UP000075799"/>
    </source>
</evidence>
<comment type="caution">
    <text evidence="3">The sequence shown here is derived from an EMBL/GenBank/DDBJ whole genome shotgun (WGS) entry which is preliminary data.</text>
</comment>
<keyword evidence="2" id="KW-0732">Signal</keyword>
<feature type="compositionally biased region" description="Polar residues" evidence="1">
    <location>
        <begin position="32"/>
        <end position="52"/>
    </location>
</feature>
<dbReference type="Proteomes" id="UP000075799">
    <property type="component" value="Unassembled WGS sequence"/>
</dbReference>
<feature type="compositionally biased region" description="Low complexity" evidence="1">
    <location>
        <begin position="89"/>
        <end position="105"/>
    </location>
</feature>
<dbReference type="OrthoDB" id="9342496at2"/>
<evidence type="ECO:0000256" key="1">
    <source>
        <dbReference type="SAM" id="MobiDB-lite"/>
    </source>
</evidence>
<accession>A0A162H545</accession>
<protein>
    <submittedName>
        <fullName evidence="3">Uncharacterized protein</fullName>
    </submittedName>
</protein>
<gene>
    <name evidence="3" type="ORF">AZI87_05940</name>
</gene>
<feature type="chain" id="PRO_5007834764" evidence="2">
    <location>
        <begin position="21"/>
        <end position="470"/>
    </location>
</feature>
<dbReference type="PROSITE" id="PS51257">
    <property type="entry name" value="PROKAR_LIPOPROTEIN"/>
    <property type="match status" value="1"/>
</dbReference>
<name>A0A162H545_BDEBC</name>
<organism evidence="3 4">
    <name type="scientific">Bdellovibrio bacteriovorus</name>
    <dbReference type="NCBI Taxonomy" id="959"/>
    <lineage>
        <taxon>Bacteria</taxon>
        <taxon>Pseudomonadati</taxon>
        <taxon>Bdellovibrionota</taxon>
        <taxon>Bdellovibrionia</taxon>
        <taxon>Bdellovibrionales</taxon>
        <taxon>Pseudobdellovibrionaceae</taxon>
        <taxon>Bdellovibrio</taxon>
    </lineage>
</organism>
<feature type="signal peptide" evidence="2">
    <location>
        <begin position="1"/>
        <end position="20"/>
    </location>
</feature>